<proteinExistence type="predicted"/>
<dbReference type="EMBL" id="MLFK01000008">
    <property type="protein sequence ID" value="OIV40985.1"/>
    <property type="molecule type" value="Genomic_DNA"/>
</dbReference>
<evidence type="ECO:0000313" key="2">
    <source>
        <dbReference type="Proteomes" id="UP000182826"/>
    </source>
</evidence>
<protein>
    <submittedName>
        <fullName evidence="1">Uncharacterized protein</fullName>
    </submittedName>
</protein>
<organism evidence="1 2">
    <name type="scientific">Flavobacterium johnsoniae</name>
    <name type="common">Cytophaga johnsonae</name>
    <dbReference type="NCBI Taxonomy" id="986"/>
    <lineage>
        <taxon>Bacteria</taxon>
        <taxon>Pseudomonadati</taxon>
        <taxon>Bacteroidota</taxon>
        <taxon>Flavobacteriia</taxon>
        <taxon>Flavobacteriales</taxon>
        <taxon>Flavobacteriaceae</taxon>
        <taxon>Flavobacterium</taxon>
    </lineage>
</organism>
<comment type="caution">
    <text evidence="1">The sequence shown here is derived from an EMBL/GenBank/DDBJ whole genome shotgun (WGS) entry which is preliminary data.</text>
</comment>
<reference evidence="1 2" key="1">
    <citation type="submission" date="2016-10" db="EMBL/GenBank/DDBJ databases">
        <title>Draft Genome Sequence of Rhizobacteria Flavobacterium johnsoniae CI04.</title>
        <authorList>
            <person name="Bravo J.I."/>
            <person name="Lozano G.L."/>
            <person name="Handelsman J."/>
        </authorList>
    </citation>
    <scope>NUCLEOTIDE SEQUENCE [LARGE SCALE GENOMIC DNA]</scope>
    <source>
        <strain evidence="1 2">CI04</strain>
    </source>
</reference>
<evidence type="ECO:0000313" key="1">
    <source>
        <dbReference type="EMBL" id="OIV40985.1"/>
    </source>
</evidence>
<dbReference type="Proteomes" id="UP000182826">
    <property type="component" value="Unassembled WGS sequence"/>
</dbReference>
<keyword evidence="2" id="KW-1185">Reference proteome</keyword>
<gene>
    <name evidence="1" type="ORF">BKM63_14895</name>
</gene>
<accession>A0A1J7C5N3</accession>
<sequence length="59" mass="6974">MEVGFFKFFFKNNGQGENQAAYFCCLIFDFIKLCVFNVFQNKNNPNFDIIYSQLQPALF</sequence>
<dbReference type="AlphaFoldDB" id="A0A1J7C5N3"/>
<name>A0A1J7C5N3_FLAJO</name>